<keyword evidence="12 13" id="KW-0472">Membrane</keyword>
<feature type="transmembrane region" description="Helical" evidence="13">
    <location>
        <begin position="12"/>
        <end position="34"/>
    </location>
</feature>
<dbReference type="GO" id="GO:0006508">
    <property type="term" value="P:proteolysis"/>
    <property type="evidence" value="ECO:0007669"/>
    <property type="project" value="UniProtKB-KW"/>
</dbReference>
<comment type="cofactor">
    <cofactor evidence="1">
        <name>Zn(2+)</name>
        <dbReference type="ChEBI" id="CHEBI:29105"/>
    </cofactor>
</comment>
<evidence type="ECO:0000259" key="14">
    <source>
        <dbReference type="Pfam" id="PF02163"/>
    </source>
</evidence>
<evidence type="ECO:0000256" key="6">
    <source>
        <dbReference type="ARBA" id="ARBA00022692"/>
    </source>
</evidence>
<dbReference type="GO" id="GO:0046872">
    <property type="term" value="F:metal ion binding"/>
    <property type="evidence" value="ECO:0007669"/>
    <property type="project" value="UniProtKB-KW"/>
</dbReference>
<evidence type="ECO:0000256" key="7">
    <source>
        <dbReference type="ARBA" id="ARBA00022723"/>
    </source>
</evidence>
<dbReference type="GO" id="GO:0005886">
    <property type="term" value="C:plasma membrane"/>
    <property type="evidence" value="ECO:0007669"/>
    <property type="project" value="UniProtKB-SubCell"/>
</dbReference>
<dbReference type="Proteomes" id="UP001218362">
    <property type="component" value="Chromosome"/>
</dbReference>
<dbReference type="EMBL" id="CP119316">
    <property type="protein sequence ID" value="WEK46205.1"/>
    <property type="molecule type" value="Genomic_DNA"/>
</dbReference>
<dbReference type="PANTHER" id="PTHR35864">
    <property type="entry name" value="ZINC METALLOPROTEASE MJ0611-RELATED"/>
    <property type="match status" value="1"/>
</dbReference>
<name>A0AAJ5X568_9SPHN</name>
<proteinExistence type="inferred from homology"/>
<keyword evidence="9" id="KW-0862">Zinc</keyword>
<dbReference type="KEGG" id="acob:P0Y56_14475"/>
<dbReference type="InterPro" id="IPR052348">
    <property type="entry name" value="Metallopeptidase_M50B"/>
</dbReference>
<evidence type="ECO:0000256" key="12">
    <source>
        <dbReference type="ARBA" id="ARBA00023136"/>
    </source>
</evidence>
<evidence type="ECO:0000313" key="16">
    <source>
        <dbReference type="Proteomes" id="UP001218362"/>
    </source>
</evidence>
<keyword evidence="5 15" id="KW-0645">Protease</keyword>
<keyword evidence="8" id="KW-0378">Hydrolase</keyword>
<comment type="subcellular location">
    <subcellularLocation>
        <location evidence="2">Cell membrane</location>
        <topology evidence="2">Multi-pass membrane protein</topology>
    </subcellularLocation>
</comment>
<evidence type="ECO:0000256" key="9">
    <source>
        <dbReference type="ARBA" id="ARBA00022833"/>
    </source>
</evidence>
<evidence type="ECO:0000256" key="3">
    <source>
        <dbReference type="ARBA" id="ARBA00007931"/>
    </source>
</evidence>
<dbReference type="CDD" id="cd06158">
    <property type="entry name" value="S2P-M50_like_1"/>
    <property type="match status" value="1"/>
</dbReference>
<dbReference type="Pfam" id="PF02163">
    <property type="entry name" value="Peptidase_M50"/>
    <property type="match status" value="1"/>
</dbReference>
<reference evidence="15" key="1">
    <citation type="submission" date="2023-03" db="EMBL/GenBank/DDBJ databases">
        <title>Andean soil-derived lignocellulolytic bacterial consortium as a source of novel taxa and putative plastic-active enzymes.</title>
        <authorList>
            <person name="Diaz-Garcia L."/>
            <person name="Chuvochina M."/>
            <person name="Feuerriegel G."/>
            <person name="Bunk B."/>
            <person name="Sproer C."/>
            <person name="Streit W.R."/>
            <person name="Rodriguez L.M."/>
            <person name="Overmann J."/>
            <person name="Jimenez D.J."/>
        </authorList>
    </citation>
    <scope>NUCLEOTIDE SEQUENCE</scope>
    <source>
        <strain evidence="15">MAG 26</strain>
    </source>
</reference>
<evidence type="ECO:0000256" key="10">
    <source>
        <dbReference type="ARBA" id="ARBA00022989"/>
    </source>
</evidence>
<evidence type="ECO:0000256" key="5">
    <source>
        <dbReference type="ARBA" id="ARBA00022670"/>
    </source>
</evidence>
<sequence length="230" mass="25106">MDGMLYDALTLIIPLVFAIVFHEVAHGYVAKLLGDPTAQERRRLTLNPIRHVDPFGTVVLPGFLALVGAPVFGWAKPVPVDARRLRNPRYGMMAVAAAGPGSNLVMAAIAAVVLGFLLQPYLGLQQPTGVAGFVAANLLNFIAINIFLALFNLIPIPPFDGSHILEGLLPREAARKFASFQRYGLILMVLLLVVVPYVAPQLGLVERIVLPPATWLQERYFAIAEWVAHR</sequence>
<evidence type="ECO:0000256" key="11">
    <source>
        <dbReference type="ARBA" id="ARBA00023049"/>
    </source>
</evidence>
<keyword evidence="6 13" id="KW-0812">Transmembrane</keyword>
<keyword evidence="7" id="KW-0479">Metal-binding</keyword>
<feature type="transmembrane region" description="Helical" evidence="13">
    <location>
        <begin position="180"/>
        <end position="199"/>
    </location>
</feature>
<organism evidence="15 16">
    <name type="scientific">Candidatus Andeanibacterium colombiense</name>
    <dbReference type="NCBI Taxonomy" id="3121345"/>
    <lineage>
        <taxon>Bacteria</taxon>
        <taxon>Pseudomonadati</taxon>
        <taxon>Pseudomonadota</taxon>
        <taxon>Alphaproteobacteria</taxon>
        <taxon>Sphingomonadales</taxon>
        <taxon>Sphingomonadaceae</taxon>
        <taxon>Candidatus Andeanibacterium</taxon>
    </lineage>
</organism>
<comment type="similarity">
    <text evidence="3">Belongs to the peptidase M50B family.</text>
</comment>
<evidence type="ECO:0000256" key="1">
    <source>
        <dbReference type="ARBA" id="ARBA00001947"/>
    </source>
</evidence>
<evidence type="ECO:0000256" key="8">
    <source>
        <dbReference type="ARBA" id="ARBA00022801"/>
    </source>
</evidence>
<keyword evidence="10 13" id="KW-1133">Transmembrane helix</keyword>
<keyword evidence="4" id="KW-1003">Cell membrane</keyword>
<dbReference type="InterPro" id="IPR008915">
    <property type="entry name" value="Peptidase_M50"/>
</dbReference>
<dbReference type="AlphaFoldDB" id="A0AAJ5X568"/>
<evidence type="ECO:0000256" key="13">
    <source>
        <dbReference type="SAM" id="Phobius"/>
    </source>
</evidence>
<gene>
    <name evidence="15" type="ORF">P0Y56_14475</name>
</gene>
<dbReference type="GO" id="GO:0008237">
    <property type="term" value="F:metallopeptidase activity"/>
    <property type="evidence" value="ECO:0007669"/>
    <property type="project" value="UniProtKB-KW"/>
</dbReference>
<dbReference type="InterPro" id="IPR044537">
    <property type="entry name" value="Rip2-like"/>
</dbReference>
<evidence type="ECO:0000256" key="2">
    <source>
        <dbReference type="ARBA" id="ARBA00004651"/>
    </source>
</evidence>
<keyword evidence="11" id="KW-0482">Metalloprotease</keyword>
<dbReference type="PANTHER" id="PTHR35864:SF1">
    <property type="entry name" value="ZINC METALLOPROTEASE YWHC-RELATED"/>
    <property type="match status" value="1"/>
</dbReference>
<accession>A0AAJ5X568</accession>
<feature type="transmembrane region" description="Helical" evidence="13">
    <location>
        <begin position="55"/>
        <end position="75"/>
    </location>
</feature>
<evidence type="ECO:0000313" key="15">
    <source>
        <dbReference type="EMBL" id="WEK46205.1"/>
    </source>
</evidence>
<protein>
    <submittedName>
        <fullName evidence="15">Site-2 protease family protein</fullName>
    </submittedName>
</protein>
<feature type="transmembrane region" description="Helical" evidence="13">
    <location>
        <begin position="130"/>
        <end position="154"/>
    </location>
</feature>
<feature type="domain" description="Peptidase M50" evidence="14">
    <location>
        <begin position="11"/>
        <end position="193"/>
    </location>
</feature>
<feature type="transmembrane region" description="Helical" evidence="13">
    <location>
        <begin position="95"/>
        <end position="118"/>
    </location>
</feature>
<evidence type="ECO:0000256" key="4">
    <source>
        <dbReference type="ARBA" id="ARBA00022475"/>
    </source>
</evidence>